<keyword evidence="2 8" id="KW-0808">Transferase</keyword>
<name>A0A4P6I406_9BACT</name>
<evidence type="ECO:0000256" key="5">
    <source>
        <dbReference type="ARBA" id="ARBA00022777"/>
    </source>
</evidence>
<dbReference type="GO" id="GO:0006233">
    <property type="term" value="P:dTDP biosynthetic process"/>
    <property type="evidence" value="ECO:0007669"/>
    <property type="project" value="InterPro"/>
</dbReference>
<dbReference type="InterPro" id="IPR027417">
    <property type="entry name" value="P-loop_NTPase"/>
</dbReference>
<keyword evidence="4 8" id="KW-0547">Nucleotide-binding</keyword>
<feature type="binding site" evidence="8">
    <location>
        <begin position="9"/>
        <end position="16"/>
    </location>
    <ligand>
        <name>ATP</name>
        <dbReference type="ChEBI" id="CHEBI:30616"/>
    </ligand>
</feature>
<dbReference type="GO" id="GO:0005524">
    <property type="term" value="F:ATP binding"/>
    <property type="evidence" value="ECO:0007669"/>
    <property type="project" value="UniProtKB-UniRule"/>
</dbReference>
<keyword evidence="11" id="KW-1185">Reference proteome</keyword>
<dbReference type="GO" id="GO:0006227">
    <property type="term" value="P:dUDP biosynthetic process"/>
    <property type="evidence" value="ECO:0007669"/>
    <property type="project" value="TreeGrafter"/>
</dbReference>
<evidence type="ECO:0000256" key="3">
    <source>
        <dbReference type="ARBA" id="ARBA00022727"/>
    </source>
</evidence>
<dbReference type="Proteomes" id="UP000293296">
    <property type="component" value="Chromosome"/>
</dbReference>
<evidence type="ECO:0000256" key="1">
    <source>
        <dbReference type="ARBA" id="ARBA00009776"/>
    </source>
</evidence>
<dbReference type="GO" id="GO:0004798">
    <property type="term" value="F:dTMP kinase activity"/>
    <property type="evidence" value="ECO:0007669"/>
    <property type="project" value="UniProtKB-UniRule"/>
</dbReference>
<comment type="similarity">
    <text evidence="1 8">Belongs to the thymidylate kinase family.</text>
</comment>
<dbReference type="PANTHER" id="PTHR10344:SF4">
    <property type="entry name" value="UMP-CMP KINASE 2, MITOCHONDRIAL"/>
    <property type="match status" value="1"/>
</dbReference>
<keyword evidence="6 8" id="KW-0067">ATP-binding</keyword>
<dbReference type="HAMAP" id="MF_00165">
    <property type="entry name" value="Thymidylate_kinase"/>
    <property type="match status" value="1"/>
</dbReference>
<feature type="domain" description="Thymidylate kinase-like" evidence="9">
    <location>
        <begin position="7"/>
        <end position="194"/>
    </location>
</feature>
<evidence type="ECO:0000256" key="6">
    <source>
        <dbReference type="ARBA" id="ARBA00022840"/>
    </source>
</evidence>
<evidence type="ECO:0000256" key="2">
    <source>
        <dbReference type="ARBA" id="ARBA00022679"/>
    </source>
</evidence>
<organism evidence="10 11">
    <name type="scientific">Solidesulfovibrio carbinolicus</name>
    <dbReference type="NCBI Taxonomy" id="296842"/>
    <lineage>
        <taxon>Bacteria</taxon>
        <taxon>Pseudomonadati</taxon>
        <taxon>Thermodesulfobacteriota</taxon>
        <taxon>Desulfovibrionia</taxon>
        <taxon>Desulfovibrionales</taxon>
        <taxon>Desulfovibrionaceae</taxon>
        <taxon>Solidesulfovibrio</taxon>
    </lineage>
</organism>
<gene>
    <name evidence="8" type="primary">tmk</name>
    <name evidence="10" type="ORF">C3Y92_16095</name>
</gene>
<dbReference type="Pfam" id="PF02223">
    <property type="entry name" value="Thymidylate_kin"/>
    <property type="match status" value="1"/>
</dbReference>
<comment type="catalytic activity">
    <reaction evidence="7 8">
        <text>dTMP + ATP = dTDP + ADP</text>
        <dbReference type="Rhea" id="RHEA:13517"/>
        <dbReference type="ChEBI" id="CHEBI:30616"/>
        <dbReference type="ChEBI" id="CHEBI:58369"/>
        <dbReference type="ChEBI" id="CHEBI:63528"/>
        <dbReference type="ChEBI" id="CHEBI:456216"/>
        <dbReference type="EC" id="2.7.4.9"/>
    </reaction>
</comment>
<dbReference type="RefSeq" id="WP_129354335.1">
    <property type="nucleotide sequence ID" value="NZ_CP026538.1"/>
</dbReference>
<dbReference type="InterPro" id="IPR039430">
    <property type="entry name" value="Thymidylate_kin-like_dom"/>
</dbReference>
<dbReference type="SUPFAM" id="SSF52540">
    <property type="entry name" value="P-loop containing nucleoside triphosphate hydrolases"/>
    <property type="match status" value="1"/>
</dbReference>
<comment type="function">
    <text evidence="8">Phosphorylation of dTMP to form dTDP in both de novo and salvage pathways of dTTP synthesis.</text>
</comment>
<dbReference type="CDD" id="cd01672">
    <property type="entry name" value="TMPK"/>
    <property type="match status" value="1"/>
</dbReference>
<evidence type="ECO:0000313" key="10">
    <source>
        <dbReference type="EMBL" id="QAZ68669.1"/>
    </source>
</evidence>
<accession>A0A4P6I406</accession>
<dbReference type="PANTHER" id="PTHR10344">
    <property type="entry name" value="THYMIDYLATE KINASE"/>
    <property type="match status" value="1"/>
</dbReference>
<dbReference type="InterPro" id="IPR018094">
    <property type="entry name" value="Thymidylate_kinase"/>
</dbReference>
<dbReference type="EMBL" id="CP026538">
    <property type="protein sequence ID" value="QAZ68669.1"/>
    <property type="molecule type" value="Genomic_DNA"/>
</dbReference>
<dbReference type="Gene3D" id="3.40.50.300">
    <property type="entry name" value="P-loop containing nucleotide triphosphate hydrolases"/>
    <property type="match status" value="1"/>
</dbReference>
<proteinExistence type="inferred from homology"/>
<keyword evidence="3 8" id="KW-0545">Nucleotide biosynthesis</keyword>
<dbReference type="OrthoDB" id="9774907at2"/>
<dbReference type="GO" id="GO:0006235">
    <property type="term" value="P:dTTP biosynthetic process"/>
    <property type="evidence" value="ECO:0007669"/>
    <property type="project" value="UniProtKB-UniRule"/>
</dbReference>
<reference evidence="10 11" key="1">
    <citation type="submission" date="2018-02" db="EMBL/GenBank/DDBJ databases">
        <title>Genome sequence of Desulfovibrio carbinolicus DSM 3852.</title>
        <authorList>
            <person name="Wilbanks E."/>
            <person name="Skennerton C.T."/>
            <person name="Orphan V.J."/>
        </authorList>
    </citation>
    <scope>NUCLEOTIDE SEQUENCE [LARGE SCALE GENOMIC DNA]</scope>
    <source>
        <strain evidence="10 11">DSM 3852</strain>
    </source>
</reference>
<evidence type="ECO:0000259" key="9">
    <source>
        <dbReference type="Pfam" id="PF02223"/>
    </source>
</evidence>
<sequence length="224" mass="25755">MTKIICLEGIDGAGKTTQTKMLCEYLEGRGHKVGSLSFPVYDSFFGVEIGRRLADVKKEIGAIEPKSMALWYALDRWEAMATNRHLWHPPYDFLILNRFTLSTIVYQSLRANDTLLMPAWVAELEHEHLKIPMPDLYIVFDVSVAVSSSNVTKKGQRDYIEESHDIYERDKSLLERAREFYIQLSNESSNIELVNAFADGKLRPREDIFNDVKKLVKMVFCLNG</sequence>
<evidence type="ECO:0000256" key="4">
    <source>
        <dbReference type="ARBA" id="ARBA00022741"/>
    </source>
</evidence>
<evidence type="ECO:0000256" key="8">
    <source>
        <dbReference type="HAMAP-Rule" id="MF_00165"/>
    </source>
</evidence>
<dbReference type="KEGG" id="dcb:C3Y92_16095"/>
<evidence type="ECO:0000313" key="11">
    <source>
        <dbReference type="Proteomes" id="UP000293296"/>
    </source>
</evidence>
<evidence type="ECO:0000256" key="7">
    <source>
        <dbReference type="ARBA" id="ARBA00048743"/>
    </source>
</evidence>
<dbReference type="AlphaFoldDB" id="A0A4P6I406"/>
<dbReference type="GO" id="GO:0005737">
    <property type="term" value="C:cytoplasm"/>
    <property type="evidence" value="ECO:0007669"/>
    <property type="project" value="TreeGrafter"/>
</dbReference>
<keyword evidence="5 8" id="KW-0418">Kinase</keyword>
<protein>
    <recommendedName>
        <fullName evidence="8">Thymidylate kinase</fullName>
        <ecNumber evidence="8">2.7.4.9</ecNumber>
    </recommendedName>
    <alternativeName>
        <fullName evidence="8">dTMP kinase</fullName>
    </alternativeName>
</protein>
<dbReference type="EC" id="2.7.4.9" evidence="8"/>